<evidence type="ECO:0000256" key="3">
    <source>
        <dbReference type="ARBA" id="ARBA00022516"/>
    </source>
</evidence>
<dbReference type="GO" id="GO:0009103">
    <property type="term" value="P:lipopolysaccharide biosynthetic process"/>
    <property type="evidence" value="ECO:0007669"/>
    <property type="project" value="UniProtKB-KW"/>
</dbReference>
<dbReference type="GO" id="GO:0005886">
    <property type="term" value="C:plasma membrane"/>
    <property type="evidence" value="ECO:0007669"/>
    <property type="project" value="UniProtKB-SubCell"/>
</dbReference>
<evidence type="ECO:0000256" key="9">
    <source>
        <dbReference type="ARBA" id="ARBA00023098"/>
    </source>
</evidence>
<feature type="transmembrane region" description="Helical" evidence="11">
    <location>
        <begin position="144"/>
        <end position="161"/>
    </location>
</feature>
<keyword evidence="5" id="KW-0441">Lipid A biosynthesis</keyword>
<dbReference type="Pfam" id="PF00892">
    <property type="entry name" value="EamA"/>
    <property type="match status" value="1"/>
</dbReference>
<evidence type="ECO:0000256" key="5">
    <source>
        <dbReference type="ARBA" id="ARBA00022556"/>
    </source>
</evidence>
<dbReference type="Proteomes" id="UP000487350">
    <property type="component" value="Unassembled WGS sequence"/>
</dbReference>
<dbReference type="OrthoDB" id="9783707at2"/>
<dbReference type="RefSeq" id="WP_153584272.1">
    <property type="nucleotide sequence ID" value="NZ_WJBU01000005.1"/>
</dbReference>
<evidence type="ECO:0000256" key="11">
    <source>
        <dbReference type="SAM" id="Phobius"/>
    </source>
</evidence>
<dbReference type="InterPro" id="IPR000390">
    <property type="entry name" value="Small_drug/metabolite_transptr"/>
</dbReference>
<protein>
    <submittedName>
        <fullName evidence="13">EamA family transporter</fullName>
    </submittedName>
</protein>
<dbReference type="PANTHER" id="PTHR30561:SF9">
    <property type="entry name" value="4-AMINO-4-DEOXY-L-ARABINOSE-PHOSPHOUNDECAPRENOL FLIPPASE SUBUNIT ARNF-RELATED"/>
    <property type="match status" value="1"/>
</dbReference>
<comment type="subcellular location">
    <subcellularLocation>
        <location evidence="1">Cell membrane</location>
        <topology evidence="1">Multi-pass membrane protein</topology>
    </subcellularLocation>
</comment>
<dbReference type="EMBL" id="WJBU01000005">
    <property type="protein sequence ID" value="MRD46952.1"/>
    <property type="molecule type" value="Genomic_DNA"/>
</dbReference>
<evidence type="ECO:0000259" key="12">
    <source>
        <dbReference type="Pfam" id="PF00892"/>
    </source>
</evidence>
<evidence type="ECO:0000313" key="13">
    <source>
        <dbReference type="EMBL" id="MRD46952.1"/>
    </source>
</evidence>
<dbReference type="SUPFAM" id="SSF103481">
    <property type="entry name" value="Multidrug resistance efflux transporter EmrE"/>
    <property type="match status" value="2"/>
</dbReference>
<evidence type="ECO:0000256" key="2">
    <source>
        <dbReference type="ARBA" id="ARBA00022475"/>
    </source>
</evidence>
<feature type="transmembrane region" description="Helical" evidence="11">
    <location>
        <begin position="117"/>
        <end position="135"/>
    </location>
</feature>
<name>A0A844B0Y2_9BURK</name>
<feature type="domain" description="EamA" evidence="12">
    <location>
        <begin position="144"/>
        <end position="278"/>
    </location>
</feature>
<organism evidence="13 14">
    <name type="scientific">Caenimonas koreensis DSM 17982</name>
    <dbReference type="NCBI Taxonomy" id="1121255"/>
    <lineage>
        <taxon>Bacteria</taxon>
        <taxon>Pseudomonadati</taxon>
        <taxon>Pseudomonadota</taxon>
        <taxon>Betaproteobacteria</taxon>
        <taxon>Burkholderiales</taxon>
        <taxon>Comamonadaceae</taxon>
        <taxon>Caenimonas</taxon>
    </lineage>
</organism>
<dbReference type="GO" id="GO:0022857">
    <property type="term" value="F:transmembrane transporter activity"/>
    <property type="evidence" value="ECO:0007669"/>
    <property type="project" value="InterPro"/>
</dbReference>
<dbReference type="InterPro" id="IPR037185">
    <property type="entry name" value="EmrE-like"/>
</dbReference>
<feature type="transmembrane region" description="Helical" evidence="11">
    <location>
        <begin position="36"/>
        <end position="55"/>
    </location>
</feature>
<keyword evidence="9" id="KW-0443">Lipid metabolism</keyword>
<keyword evidence="10 11" id="KW-0472">Membrane</keyword>
<evidence type="ECO:0000256" key="1">
    <source>
        <dbReference type="ARBA" id="ARBA00004651"/>
    </source>
</evidence>
<dbReference type="PANTHER" id="PTHR30561">
    <property type="entry name" value="SMR FAMILY PROTON-DEPENDENT DRUG EFFLUX TRANSPORTER SUGE"/>
    <property type="match status" value="1"/>
</dbReference>
<keyword evidence="4" id="KW-0997">Cell inner membrane</keyword>
<feature type="transmembrane region" description="Helical" evidence="11">
    <location>
        <begin position="206"/>
        <end position="228"/>
    </location>
</feature>
<evidence type="ECO:0000256" key="4">
    <source>
        <dbReference type="ARBA" id="ARBA00022519"/>
    </source>
</evidence>
<dbReference type="GO" id="GO:0009245">
    <property type="term" value="P:lipid A biosynthetic process"/>
    <property type="evidence" value="ECO:0007669"/>
    <property type="project" value="UniProtKB-KW"/>
</dbReference>
<evidence type="ECO:0000256" key="10">
    <source>
        <dbReference type="ARBA" id="ARBA00023136"/>
    </source>
</evidence>
<feature type="transmembrane region" description="Helical" evidence="11">
    <location>
        <begin position="173"/>
        <end position="194"/>
    </location>
</feature>
<feature type="transmembrane region" description="Helical" evidence="11">
    <location>
        <begin position="234"/>
        <end position="256"/>
    </location>
</feature>
<evidence type="ECO:0000256" key="6">
    <source>
        <dbReference type="ARBA" id="ARBA00022692"/>
    </source>
</evidence>
<dbReference type="InterPro" id="IPR000620">
    <property type="entry name" value="EamA_dom"/>
</dbReference>
<accession>A0A844B0Y2</accession>
<evidence type="ECO:0000256" key="8">
    <source>
        <dbReference type="ARBA" id="ARBA00022989"/>
    </source>
</evidence>
<feature type="transmembrane region" description="Helical" evidence="11">
    <location>
        <begin position="61"/>
        <end position="81"/>
    </location>
</feature>
<keyword evidence="8 11" id="KW-1133">Transmembrane helix</keyword>
<feature type="transmembrane region" description="Helical" evidence="11">
    <location>
        <begin position="6"/>
        <end position="24"/>
    </location>
</feature>
<keyword evidence="2" id="KW-1003">Cell membrane</keyword>
<gene>
    <name evidence="13" type="ORF">GHT07_06665</name>
</gene>
<reference evidence="13 14" key="1">
    <citation type="submission" date="2019-11" db="EMBL/GenBank/DDBJ databases">
        <title>Caenimonas koreensis gen. nov., sp. nov., isolated from activated sludge.</title>
        <authorList>
            <person name="Seung H.R."/>
        </authorList>
    </citation>
    <scope>NUCLEOTIDE SEQUENCE [LARGE SCALE GENOMIC DNA]</scope>
    <source>
        <strain evidence="13 14">EMB320</strain>
    </source>
</reference>
<keyword evidence="3" id="KW-0444">Lipid biosynthesis</keyword>
<evidence type="ECO:0000256" key="7">
    <source>
        <dbReference type="ARBA" id="ARBA00022985"/>
    </source>
</evidence>
<dbReference type="AlphaFoldDB" id="A0A844B0Y2"/>
<evidence type="ECO:0000313" key="14">
    <source>
        <dbReference type="Proteomes" id="UP000487350"/>
    </source>
</evidence>
<keyword evidence="7" id="KW-0448">Lipopolysaccharide biosynthesis</keyword>
<sequence length="281" mass="29392">MTLTWPLVGAVLFGALLHASWNALVKSSSDKALDTAVIHLAGSVLAIPLVLVVGWPPAEAWPYVIASLTIHIAYYIALTGAYNHGDLGLTYPLMRGTAPLLVALSASFTLGETLSPLAWAGVLGVSCGVLTLGLSRHALDSPRAVGFALANAVVIALYTVVDGLGVRASGHALQYVATLFVLDGWPFAILVFMRRGPRVAIPYAKARWPVASMAALASFGSYGIALWAMTRAPVATIAALRETSVLFAALLGVVFLKEAFNVRRAIGTATIVAGVMALRMG</sequence>
<dbReference type="Gene3D" id="1.10.3730.20">
    <property type="match status" value="2"/>
</dbReference>
<keyword evidence="6 11" id="KW-0812">Transmembrane</keyword>
<keyword evidence="14" id="KW-1185">Reference proteome</keyword>
<proteinExistence type="predicted"/>
<comment type="caution">
    <text evidence="13">The sequence shown here is derived from an EMBL/GenBank/DDBJ whole genome shotgun (WGS) entry which is preliminary data.</text>
</comment>